<dbReference type="RefSeq" id="WP_084116720.1">
    <property type="nucleotide sequence ID" value="NZ_FWXH01000014.1"/>
</dbReference>
<keyword evidence="1" id="KW-0812">Transmembrane</keyword>
<organism evidence="2 3">
    <name type="scientific">Clostridium acidisoli DSM 12555</name>
    <dbReference type="NCBI Taxonomy" id="1121291"/>
    <lineage>
        <taxon>Bacteria</taxon>
        <taxon>Bacillati</taxon>
        <taxon>Bacillota</taxon>
        <taxon>Clostridia</taxon>
        <taxon>Eubacteriales</taxon>
        <taxon>Clostridiaceae</taxon>
        <taxon>Clostridium</taxon>
    </lineage>
</organism>
<dbReference type="AlphaFoldDB" id="A0A1W1XT63"/>
<feature type="transmembrane region" description="Helical" evidence="1">
    <location>
        <begin position="40"/>
        <end position="61"/>
    </location>
</feature>
<gene>
    <name evidence="2" type="ORF">SAMN02745134_02921</name>
</gene>
<keyword evidence="1" id="KW-0472">Membrane</keyword>
<feature type="transmembrane region" description="Helical" evidence="1">
    <location>
        <begin position="139"/>
        <end position="160"/>
    </location>
</feature>
<name>A0A1W1XT63_9CLOT</name>
<feature type="transmembrane region" description="Helical" evidence="1">
    <location>
        <begin position="105"/>
        <end position="127"/>
    </location>
</feature>
<accession>A0A1W1XT63</accession>
<dbReference type="EMBL" id="FWXH01000014">
    <property type="protein sequence ID" value="SMC26741.1"/>
    <property type="molecule type" value="Genomic_DNA"/>
</dbReference>
<feature type="transmembrane region" description="Helical" evidence="1">
    <location>
        <begin position="73"/>
        <end position="93"/>
    </location>
</feature>
<reference evidence="2 3" key="1">
    <citation type="submission" date="2017-04" db="EMBL/GenBank/DDBJ databases">
        <authorList>
            <person name="Afonso C.L."/>
            <person name="Miller P.J."/>
            <person name="Scott M.A."/>
            <person name="Spackman E."/>
            <person name="Goraichik I."/>
            <person name="Dimitrov K.M."/>
            <person name="Suarez D.L."/>
            <person name="Swayne D.E."/>
        </authorList>
    </citation>
    <scope>NUCLEOTIDE SEQUENCE [LARGE SCALE GENOMIC DNA]</scope>
    <source>
        <strain evidence="2 3">DSM 12555</strain>
    </source>
</reference>
<protein>
    <submittedName>
        <fullName evidence="2">Uncharacterized protein</fullName>
    </submittedName>
</protein>
<evidence type="ECO:0000313" key="2">
    <source>
        <dbReference type="EMBL" id="SMC26741.1"/>
    </source>
</evidence>
<dbReference type="Proteomes" id="UP000192468">
    <property type="component" value="Unassembled WGS sequence"/>
</dbReference>
<evidence type="ECO:0000313" key="3">
    <source>
        <dbReference type="Proteomes" id="UP000192468"/>
    </source>
</evidence>
<proteinExistence type="predicted"/>
<keyword evidence="3" id="KW-1185">Reference proteome</keyword>
<keyword evidence="1" id="KW-1133">Transmembrane helix</keyword>
<evidence type="ECO:0000256" key="1">
    <source>
        <dbReference type="SAM" id="Phobius"/>
    </source>
</evidence>
<dbReference type="OrthoDB" id="1939796at2"/>
<sequence>MIDSFKRKLISIFGYTNSNISIFVNIAVVLITYFTTKLLGNNVVVSILSCICAVLMLGAIIQILRKDKNIKMIISYIVGTLFSIFATIMVYQINKYSNTNNDIMLAYVIKISICVMALLFDIPGAFFIMNKNNSKRKKILILACMIYITLIAVALILFFASKDI</sequence>
<feature type="transmembrane region" description="Helical" evidence="1">
    <location>
        <begin position="12"/>
        <end position="34"/>
    </location>
</feature>